<comment type="caution">
    <text evidence="2">The sequence shown here is derived from an EMBL/GenBank/DDBJ whole genome shotgun (WGS) entry which is preliminary data.</text>
</comment>
<evidence type="ECO:0000313" key="2">
    <source>
        <dbReference type="EMBL" id="MBO1322918.1"/>
    </source>
</evidence>
<proteinExistence type="predicted"/>
<organism evidence="2 3">
    <name type="scientific">Acanthopleuribacter pedis</name>
    <dbReference type="NCBI Taxonomy" id="442870"/>
    <lineage>
        <taxon>Bacteria</taxon>
        <taxon>Pseudomonadati</taxon>
        <taxon>Acidobacteriota</taxon>
        <taxon>Holophagae</taxon>
        <taxon>Acanthopleuribacterales</taxon>
        <taxon>Acanthopleuribacteraceae</taxon>
        <taxon>Acanthopleuribacter</taxon>
    </lineage>
</organism>
<evidence type="ECO:0000256" key="1">
    <source>
        <dbReference type="SAM" id="MobiDB-lite"/>
    </source>
</evidence>
<feature type="region of interest" description="Disordered" evidence="1">
    <location>
        <begin position="279"/>
        <end position="306"/>
    </location>
</feature>
<dbReference type="Proteomes" id="UP000664417">
    <property type="component" value="Unassembled WGS sequence"/>
</dbReference>
<reference evidence="2" key="1">
    <citation type="submission" date="2021-03" db="EMBL/GenBank/DDBJ databases">
        <authorList>
            <person name="Wang G."/>
        </authorList>
    </citation>
    <scope>NUCLEOTIDE SEQUENCE</scope>
    <source>
        <strain evidence="2">KCTC 12899</strain>
    </source>
</reference>
<feature type="compositionally biased region" description="Polar residues" evidence="1">
    <location>
        <begin position="279"/>
        <end position="291"/>
    </location>
</feature>
<protein>
    <submittedName>
        <fullName evidence="2">Uncharacterized protein</fullName>
    </submittedName>
</protein>
<dbReference type="RefSeq" id="WP_207862889.1">
    <property type="nucleotide sequence ID" value="NZ_JAFREP010000045.1"/>
</dbReference>
<accession>A0A8J7U7V3</accession>
<evidence type="ECO:0000313" key="3">
    <source>
        <dbReference type="Proteomes" id="UP000664417"/>
    </source>
</evidence>
<dbReference type="EMBL" id="JAFREP010000045">
    <property type="protein sequence ID" value="MBO1322918.1"/>
    <property type="molecule type" value="Genomic_DNA"/>
</dbReference>
<sequence>MPQEYRPQNGRFQAYGDTTHYWRFTEIKQTLDSQNWQGVVGGPVFYSQGGGNPPCQSDSTPSVATLQHAVNVAWSYVIDQMQVGFSQGALSAGFGDAMVSFKYLLPQIWQQNTMPSFAYLPGQNAGTLQTALDAADPLSLYHWDAATQQVRANHPDKKNACQGLNQCTGLGWGGIATEKGNGACATADFHTCQGTNACKHQGGCGFLSAVNGANLPGSEQWIPGLNGCSNQGGCQTPISTRQKFNSASDVSAIQPVTSQARLTGLKGTSVWDQARSIFGTSSVPPLSTDRYNGNDRRTAVDPTSKS</sequence>
<gene>
    <name evidence="2" type="ORF">J3U88_30920</name>
</gene>
<dbReference type="AlphaFoldDB" id="A0A8J7U7V3"/>
<name>A0A8J7U7V3_9BACT</name>
<keyword evidence="3" id="KW-1185">Reference proteome</keyword>